<dbReference type="AlphaFoldDB" id="A0A2R5EU02"/>
<dbReference type="PIRSF" id="PIRSF032908">
    <property type="entry name" value="UCP032908"/>
    <property type="match status" value="1"/>
</dbReference>
<dbReference type="PANTHER" id="PTHR37810:SF9">
    <property type="entry name" value="MEMBRANE PROTEIN"/>
    <property type="match status" value="1"/>
</dbReference>
<feature type="domain" description="DUF1648" evidence="2">
    <location>
        <begin position="149"/>
        <end position="195"/>
    </location>
</feature>
<dbReference type="InterPro" id="IPR012867">
    <property type="entry name" value="DUF1648"/>
</dbReference>
<dbReference type="RefSeq" id="WP_108994702.1">
    <property type="nucleotide sequence ID" value="NZ_BDQX01000291.1"/>
</dbReference>
<feature type="transmembrane region" description="Helical" evidence="1">
    <location>
        <begin position="351"/>
        <end position="370"/>
    </location>
</feature>
<feature type="transmembrane region" description="Helical" evidence="1">
    <location>
        <begin position="239"/>
        <end position="261"/>
    </location>
</feature>
<dbReference type="Pfam" id="PF07853">
    <property type="entry name" value="DUF1648"/>
    <property type="match status" value="1"/>
</dbReference>
<evidence type="ECO:0000259" key="3">
    <source>
        <dbReference type="Pfam" id="PF19124"/>
    </source>
</evidence>
<proteinExistence type="predicted"/>
<dbReference type="Proteomes" id="UP000245202">
    <property type="component" value="Unassembled WGS sequence"/>
</dbReference>
<feature type="transmembrane region" description="Helical" evidence="1">
    <location>
        <begin position="55"/>
        <end position="77"/>
    </location>
</feature>
<accession>A0A2R5EU02</accession>
<reference evidence="4 5" key="1">
    <citation type="submission" date="2017-08" db="EMBL/GenBank/DDBJ databases">
        <title>Substantial Increase in Enzyme Production by Combined Drug-Resistance Mutations in Paenibacillus agaridevorans.</title>
        <authorList>
            <person name="Tanaka Y."/>
            <person name="Funane K."/>
            <person name="Hosaka T."/>
            <person name="Shiwa Y."/>
            <person name="Fujita N."/>
            <person name="Miyazaki T."/>
            <person name="Yoshikawa H."/>
            <person name="Murakami K."/>
            <person name="Kasahara K."/>
            <person name="Inaoka T."/>
            <person name="Hiraga Y."/>
            <person name="Ochi K."/>
        </authorList>
    </citation>
    <scope>NUCLEOTIDE SEQUENCE [LARGE SCALE GENOMIC DNA]</scope>
    <source>
        <strain evidence="4 5">T-3040</strain>
    </source>
</reference>
<evidence type="ECO:0000259" key="2">
    <source>
        <dbReference type="Pfam" id="PF07853"/>
    </source>
</evidence>
<dbReference type="GO" id="GO:0009636">
    <property type="term" value="P:response to toxic substance"/>
    <property type="evidence" value="ECO:0007669"/>
    <property type="project" value="TreeGrafter"/>
</dbReference>
<dbReference type="PANTHER" id="PTHR37810">
    <property type="entry name" value="IMMUNITY PROTEIN SDPI"/>
    <property type="match status" value="1"/>
</dbReference>
<keyword evidence="1" id="KW-0472">Membrane</keyword>
<name>A0A2R5EU02_9BACL</name>
<organism evidence="4 5">
    <name type="scientific">Paenibacillus agaridevorans</name>
    <dbReference type="NCBI Taxonomy" id="171404"/>
    <lineage>
        <taxon>Bacteria</taxon>
        <taxon>Bacillati</taxon>
        <taxon>Bacillota</taxon>
        <taxon>Bacilli</taxon>
        <taxon>Bacillales</taxon>
        <taxon>Paenibacillaceae</taxon>
        <taxon>Paenibacillus</taxon>
    </lineage>
</organism>
<feature type="transmembrane region" description="Helical" evidence="1">
    <location>
        <begin position="83"/>
        <end position="103"/>
    </location>
</feature>
<feature type="transmembrane region" description="Helical" evidence="1">
    <location>
        <begin position="267"/>
        <end position="288"/>
    </location>
</feature>
<keyword evidence="5" id="KW-1185">Reference proteome</keyword>
<keyword evidence="1" id="KW-0812">Transmembrane</keyword>
<dbReference type="EMBL" id="BDQX01000291">
    <property type="protein sequence ID" value="GBG10140.1"/>
    <property type="molecule type" value="Genomic_DNA"/>
</dbReference>
<feature type="transmembrane region" description="Helical" evidence="1">
    <location>
        <begin position="6"/>
        <end position="27"/>
    </location>
</feature>
<dbReference type="InterPro" id="IPR043831">
    <property type="entry name" value="DUF5808"/>
</dbReference>
<evidence type="ECO:0000313" key="5">
    <source>
        <dbReference type="Proteomes" id="UP000245202"/>
    </source>
</evidence>
<evidence type="ECO:0008006" key="6">
    <source>
        <dbReference type="Google" id="ProtNLM"/>
    </source>
</evidence>
<feature type="transmembrane region" description="Helical" evidence="1">
    <location>
        <begin position="190"/>
        <end position="211"/>
    </location>
</feature>
<comment type="caution">
    <text evidence="4">The sequence shown here is derived from an EMBL/GenBank/DDBJ whole genome shotgun (WGS) entry which is preliminary data.</text>
</comment>
<gene>
    <name evidence="4" type="ORF">PAT3040_04858</name>
</gene>
<protein>
    <recommendedName>
        <fullName evidence="6">DUF1648 domain-containing protein</fullName>
    </recommendedName>
</protein>
<keyword evidence="1" id="KW-1133">Transmembrane helix</keyword>
<dbReference type="InterPro" id="IPR014574">
    <property type="entry name" value="UCP032908"/>
</dbReference>
<feature type="domain" description="DUF5808" evidence="3">
    <location>
        <begin position="328"/>
        <end position="353"/>
    </location>
</feature>
<dbReference type="Pfam" id="PF19124">
    <property type="entry name" value="DUF5808"/>
    <property type="match status" value="1"/>
</dbReference>
<feature type="transmembrane region" description="Helical" evidence="1">
    <location>
        <begin position="142"/>
        <end position="162"/>
    </location>
</feature>
<evidence type="ECO:0000313" key="4">
    <source>
        <dbReference type="EMBL" id="GBG10140.1"/>
    </source>
</evidence>
<evidence type="ECO:0000256" key="1">
    <source>
        <dbReference type="SAM" id="Phobius"/>
    </source>
</evidence>
<sequence length="371" mass="41524">MANNWMLLLVLVIMIPVVLTTTVIPLLTRRIESFGVTIPEEGQNHPDIRALRKSYLWWNGGLGALLTASLMIITFRISSDNAWGIALAAHTVLYIIVSFGIYYKIHRAVKAIKEKEQWLKDAPQRIMVSTAFRTEKLTQPHYWFIPHLLLIMGTILVCVLGYDRFPELMPMKYDFNGEVTRSVAKSYTSVLWPVFVQAFLLIVFVFTNVVIGRSKQVAEASDPEGSLHRNLRFRRIWSAYLIIFGFMIMAAIGMIPVGMLLDWSGNVSALATILVVGLMVVSSIALSVKTGQGGSRLKSESGGKPQTTVASAADHDRHWKLGVIYFNPNDPALFVEKRFGIGWTMNMARPVVWIIVVLIILVAVGLPLIIE</sequence>